<organism evidence="1 2">
    <name type="scientific">Clunio marinus</name>
    <dbReference type="NCBI Taxonomy" id="568069"/>
    <lineage>
        <taxon>Eukaryota</taxon>
        <taxon>Metazoa</taxon>
        <taxon>Ecdysozoa</taxon>
        <taxon>Arthropoda</taxon>
        <taxon>Hexapoda</taxon>
        <taxon>Insecta</taxon>
        <taxon>Pterygota</taxon>
        <taxon>Neoptera</taxon>
        <taxon>Endopterygota</taxon>
        <taxon>Diptera</taxon>
        <taxon>Nematocera</taxon>
        <taxon>Chironomoidea</taxon>
        <taxon>Chironomidae</taxon>
        <taxon>Clunio</taxon>
    </lineage>
</organism>
<sequence length="70" mass="8209">MRRREKSTEMHWTRRLNEAIPDNFAISGQQTASSILGMAFQTQNIVICKTNKFYDYTILHLFKQEEVANS</sequence>
<protein>
    <submittedName>
        <fullName evidence="1">CLUMA_CG001667, isoform A</fullName>
    </submittedName>
</protein>
<dbReference type="AlphaFoldDB" id="A0A1J1HIK2"/>
<dbReference type="EMBL" id="CVRI01000006">
    <property type="protein sequence ID" value="CRK87880.1"/>
    <property type="molecule type" value="Genomic_DNA"/>
</dbReference>
<accession>A0A1J1HIK2</accession>
<gene>
    <name evidence="1" type="ORF">CLUMA_CG001667</name>
</gene>
<proteinExistence type="predicted"/>
<name>A0A1J1HIK2_9DIPT</name>
<keyword evidence="2" id="KW-1185">Reference proteome</keyword>
<evidence type="ECO:0000313" key="2">
    <source>
        <dbReference type="Proteomes" id="UP000183832"/>
    </source>
</evidence>
<reference evidence="1 2" key="1">
    <citation type="submission" date="2015-04" db="EMBL/GenBank/DDBJ databases">
        <authorList>
            <person name="Syromyatnikov M.Y."/>
            <person name="Popov V.N."/>
        </authorList>
    </citation>
    <scope>NUCLEOTIDE SEQUENCE [LARGE SCALE GENOMIC DNA]</scope>
</reference>
<evidence type="ECO:0000313" key="1">
    <source>
        <dbReference type="EMBL" id="CRK87880.1"/>
    </source>
</evidence>
<dbReference type="Proteomes" id="UP000183832">
    <property type="component" value="Unassembled WGS sequence"/>
</dbReference>